<dbReference type="PANTHER" id="PTHR43479">
    <property type="entry name" value="ACREF/ENVCD OPERON REPRESSOR-RELATED"/>
    <property type="match status" value="1"/>
</dbReference>
<reference evidence="4 5" key="1">
    <citation type="submission" date="2024-10" db="EMBL/GenBank/DDBJ databases">
        <title>The Natural Products Discovery Center: Release of the First 8490 Sequenced Strains for Exploring Actinobacteria Biosynthetic Diversity.</title>
        <authorList>
            <person name="Kalkreuter E."/>
            <person name="Kautsar S.A."/>
            <person name="Yang D."/>
            <person name="Bader C.D."/>
            <person name="Teijaro C.N."/>
            <person name="Fluegel L."/>
            <person name="Davis C.M."/>
            <person name="Simpson J.R."/>
            <person name="Lauterbach L."/>
            <person name="Steele A.D."/>
            <person name="Gui C."/>
            <person name="Meng S."/>
            <person name="Li G."/>
            <person name="Viehrig K."/>
            <person name="Ye F."/>
            <person name="Su P."/>
            <person name="Kiefer A.F."/>
            <person name="Nichols A."/>
            <person name="Cepeda A.J."/>
            <person name="Yan W."/>
            <person name="Fan B."/>
            <person name="Jiang Y."/>
            <person name="Adhikari A."/>
            <person name="Zheng C.-J."/>
            <person name="Schuster L."/>
            <person name="Cowan T.M."/>
            <person name="Smanski M.J."/>
            <person name="Chevrette M.G."/>
            <person name="De Carvalho L.P.S."/>
            <person name="Shen B."/>
        </authorList>
    </citation>
    <scope>NUCLEOTIDE SEQUENCE [LARGE SCALE GENOMIC DNA]</scope>
    <source>
        <strain evidence="4 5">NPDC020568</strain>
    </source>
</reference>
<feature type="domain" description="HTH tetR-type" evidence="3">
    <location>
        <begin position="9"/>
        <end position="69"/>
    </location>
</feature>
<feature type="DNA-binding region" description="H-T-H motif" evidence="2">
    <location>
        <begin position="32"/>
        <end position="51"/>
    </location>
</feature>
<sequence>MSTPDRRVRRTRETLHRALIELMMERAYDRISVSDVIARADIGRSTFYAHYRDKDDLLVVSCGEHLRREIARSSDRGRWAPVRVMIGLAARYPQVYEPLIGPKASVTALRGCRSSMAAILREHLDEQSGPRTDDLTVTALSWALVGLLTAVADRANPVAPELVWRRWEAISRSVVTPAEDD</sequence>
<dbReference type="RefSeq" id="WP_051157307.1">
    <property type="nucleotide sequence ID" value="NZ_JBIRUQ010000002.1"/>
</dbReference>
<dbReference type="PANTHER" id="PTHR43479:SF7">
    <property type="entry name" value="TETR-FAMILY TRANSCRIPTIONAL REGULATOR"/>
    <property type="match status" value="1"/>
</dbReference>
<dbReference type="InterPro" id="IPR009057">
    <property type="entry name" value="Homeodomain-like_sf"/>
</dbReference>
<dbReference type="PROSITE" id="PS50977">
    <property type="entry name" value="HTH_TETR_2"/>
    <property type="match status" value="1"/>
</dbReference>
<dbReference type="Gene3D" id="1.10.357.10">
    <property type="entry name" value="Tetracycline Repressor, domain 2"/>
    <property type="match status" value="1"/>
</dbReference>
<evidence type="ECO:0000313" key="4">
    <source>
        <dbReference type="EMBL" id="MFI1461488.1"/>
    </source>
</evidence>
<evidence type="ECO:0000256" key="2">
    <source>
        <dbReference type="PROSITE-ProRule" id="PRU00335"/>
    </source>
</evidence>
<evidence type="ECO:0000256" key="1">
    <source>
        <dbReference type="ARBA" id="ARBA00023125"/>
    </source>
</evidence>
<dbReference type="EMBL" id="JBIRUQ010000002">
    <property type="protein sequence ID" value="MFI1461488.1"/>
    <property type="molecule type" value="Genomic_DNA"/>
</dbReference>
<evidence type="ECO:0000313" key="5">
    <source>
        <dbReference type="Proteomes" id="UP001611263"/>
    </source>
</evidence>
<keyword evidence="1 2" id="KW-0238">DNA-binding</keyword>
<dbReference type="InterPro" id="IPR050624">
    <property type="entry name" value="HTH-type_Tx_Regulator"/>
</dbReference>
<accession>A0ABW7TPA5</accession>
<comment type="caution">
    <text evidence="4">The sequence shown here is derived from an EMBL/GenBank/DDBJ whole genome shotgun (WGS) entry which is preliminary data.</text>
</comment>
<dbReference type="Pfam" id="PF00440">
    <property type="entry name" value="TetR_N"/>
    <property type="match status" value="1"/>
</dbReference>
<protein>
    <submittedName>
        <fullName evidence="4">TetR/AcrR family transcriptional regulator</fullName>
    </submittedName>
</protein>
<dbReference type="SUPFAM" id="SSF46689">
    <property type="entry name" value="Homeodomain-like"/>
    <property type="match status" value="1"/>
</dbReference>
<proteinExistence type="predicted"/>
<dbReference type="InterPro" id="IPR001647">
    <property type="entry name" value="HTH_TetR"/>
</dbReference>
<dbReference type="GeneID" id="93509339"/>
<dbReference type="Proteomes" id="UP001611263">
    <property type="component" value="Unassembled WGS sequence"/>
</dbReference>
<keyword evidence="5" id="KW-1185">Reference proteome</keyword>
<organism evidence="4 5">
    <name type="scientific">Nocardia carnea</name>
    <dbReference type="NCBI Taxonomy" id="37328"/>
    <lineage>
        <taxon>Bacteria</taxon>
        <taxon>Bacillati</taxon>
        <taxon>Actinomycetota</taxon>
        <taxon>Actinomycetes</taxon>
        <taxon>Mycobacteriales</taxon>
        <taxon>Nocardiaceae</taxon>
        <taxon>Nocardia</taxon>
    </lineage>
</organism>
<evidence type="ECO:0000259" key="3">
    <source>
        <dbReference type="PROSITE" id="PS50977"/>
    </source>
</evidence>
<name>A0ABW7TPA5_9NOCA</name>
<gene>
    <name evidence="4" type="ORF">ACH4WX_12290</name>
</gene>